<organism evidence="3 4">
    <name type="scientific">Streptomyces gardneri</name>
    <dbReference type="NCBI Taxonomy" id="66892"/>
    <lineage>
        <taxon>Bacteria</taxon>
        <taxon>Bacillati</taxon>
        <taxon>Actinomycetota</taxon>
        <taxon>Actinomycetes</taxon>
        <taxon>Kitasatosporales</taxon>
        <taxon>Streptomycetaceae</taxon>
        <taxon>Streptomyces</taxon>
    </lineage>
</organism>
<dbReference type="Pfam" id="PF13699">
    <property type="entry name" value="eCIS_core"/>
    <property type="match status" value="1"/>
</dbReference>
<keyword evidence="4" id="KW-1185">Reference proteome</keyword>
<gene>
    <name evidence="3" type="ORF">SGA01_76980</name>
</gene>
<dbReference type="AlphaFoldDB" id="A0A4Y3RZ55"/>
<protein>
    <recommendedName>
        <fullName evidence="2">eCIS core domain-containing protein</fullName>
    </recommendedName>
</protein>
<comment type="caution">
    <text evidence="3">The sequence shown here is derived from an EMBL/GenBank/DDBJ whole genome shotgun (WGS) entry which is preliminary data.</text>
</comment>
<feature type="region of interest" description="Disordered" evidence="1">
    <location>
        <begin position="1"/>
        <end position="29"/>
    </location>
</feature>
<evidence type="ECO:0000313" key="3">
    <source>
        <dbReference type="EMBL" id="GEB62093.1"/>
    </source>
</evidence>
<sequence length="403" mass="43084">MAREANRSPDSEYQQTAARAPLPASDPFHIQRTAGNSVLVQLLRQAAHPWAQEQHQHTAGCGHQQQPAVQRSAVHDVLRASGRPLDDATRTDMESRLDADFSDVRVHDDSAARASAAEVGARAYTSGNHVVIGQGGADKHTLAHELTHVIQQRQGPVDGTDNGSGLKVSDPSDRYEREAEANAARVMSGPTPTTVSRAAAPERDQQATSTSDRAVQRMTYFTPGEPALGHPGFTVFLNATLNGVDIGSWTSANDFGQVTQDHAEDQMIDAIDTAIGFMAINPAIAAAGAGTPILNALTGHLNALEQAGIDVHQNQIAHHLHINLSASPCSTTFGTSTKIQGEGCAERLTRLAQGRFGQNGNHRFRITIRAHHLYQPQHLQNAAQVSQQVNQQLGANGITVMIG</sequence>
<evidence type="ECO:0000259" key="2">
    <source>
        <dbReference type="Pfam" id="PF13699"/>
    </source>
</evidence>
<feature type="compositionally biased region" description="Basic and acidic residues" evidence="1">
    <location>
        <begin position="170"/>
        <end position="180"/>
    </location>
</feature>
<feature type="region of interest" description="Disordered" evidence="1">
    <location>
        <begin position="152"/>
        <end position="212"/>
    </location>
</feature>
<accession>A0A4Y3RZ55</accession>
<dbReference type="InterPro" id="IPR025295">
    <property type="entry name" value="eCIS_core_dom"/>
</dbReference>
<name>A0A4Y3RZ55_9ACTN</name>
<dbReference type="OrthoDB" id="9153660at2"/>
<feature type="compositionally biased region" description="Basic and acidic residues" evidence="1">
    <location>
        <begin position="1"/>
        <end position="10"/>
    </location>
</feature>
<dbReference type="RefSeq" id="WP_141302777.1">
    <property type="nucleotide sequence ID" value="NZ_BJMN01000078.1"/>
</dbReference>
<reference evidence="3 4" key="1">
    <citation type="submission" date="2019-06" db="EMBL/GenBank/DDBJ databases">
        <title>Whole genome shotgun sequence of Streptomyces gardneri NBRC 12865.</title>
        <authorList>
            <person name="Hosoyama A."/>
            <person name="Uohara A."/>
            <person name="Ohji S."/>
            <person name="Ichikawa N."/>
        </authorList>
    </citation>
    <scope>NUCLEOTIDE SEQUENCE [LARGE SCALE GENOMIC DNA]</scope>
    <source>
        <strain evidence="3 4">NBRC 12865</strain>
    </source>
</reference>
<proteinExistence type="predicted"/>
<dbReference type="EMBL" id="BJMN01000078">
    <property type="protein sequence ID" value="GEB62093.1"/>
    <property type="molecule type" value="Genomic_DNA"/>
</dbReference>
<dbReference type="Proteomes" id="UP000315226">
    <property type="component" value="Unassembled WGS sequence"/>
</dbReference>
<evidence type="ECO:0000256" key="1">
    <source>
        <dbReference type="SAM" id="MobiDB-lite"/>
    </source>
</evidence>
<evidence type="ECO:0000313" key="4">
    <source>
        <dbReference type="Proteomes" id="UP000315226"/>
    </source>
</evidence>
<feature type="domain" description="eCIS core" evidence="2">
    <location>
        <begin position="84"/>
        <end position="155"/>
    </location>
</feature>